<dbReference type="InterPro" id="IPR006103">
    <property type="entry name" value="Glyco_hydro_2_cat"/>
</dbReference>
<dbReference type="InterPro" id="IPR017853">
    <property type="entry name" value="GH"/>
</dbReference>
<gene>
    <name evidence="9" type="ORF">RJ641_005109</name>
</gene>
<dbReference type="Pfam" id="PF02929">
    <property type="entry name" value="Bgal_small_N"/>
    <property type="match status" value="1"/>
</dbReference>
<comment type="catalytic activity">
    <reaction evidence="1">
        <text>Hydrolysis of terminal non-reducing beta-D-galactose residues in beta-D-galactosides.</text>
        <dbReference type="EC" id="3.2.1.23"/>
    </reaction>
</comment>
<comment type="similarity">
    <text evidence="2 7">Belongs to the glycosyl hydrolase 2 family.</text>
</comment>
<evidence type="ECO:0000256" key="5">
    <source>
        <dbReference type="ARBA" id="ARBA00023295"/>
    </source>
</evidence>
<dbReference type="InterPro" id="IPR006101">
    <property type="entry name" value="Glyco_hydro_2"/>
</dbReference>
<sequence length="1120" mass="127028">MVFGIERSNEIASMVGQSLLVTNSGYKPWEDPSFIKWRKRDYHVPLHSHDSVEGSLKYWYERNKVDFLASKSAVWNDDAVVGGLDSAANWVKGLPFVKSLSGYWKFFLASSPANVPADFYDVAFSDTTWDTLPVPSNWQLHGFDLPIYANMGYTFPLDPPHVPTDNPTGCYRTCFEIPKEWKGRRIFLHFEGVDSAFQAWLNGSPIGYSQDSRLPAEFEITDYCHPYDSNKKNVLAVQVYRWSDGSYLEDQDHWRICGIHRDVLLLAKPQVFITDYFFKSKLDAEFLHANIEVEVKIDSSRETSKDNLQANYIVEAKLYDSGKWHVCDRDVDLLSTDVVHMNFTLSSSIILGFHGYFLVGKLEMPRLWSAEKPNLYTLVLVLKDASGLVVDCESCQVGFRQVSKAPKQLLVNGHPVVIRGVNRHEHHPRLGKTNIESCMIKDLVLMKQNNINAVRNSHYPQHPRWYELCDLFGMYMIDEANIETHGFHLSKCLKHPTCEPVWATSMLDRAIGMVETNKNHACIISWSLGNESAYGPNHSAMAGWIRERDPSRVIHYEGGGSRTPSTDIVCPMYKRVWDIIKIANDPTETRPLILCEYQHAMGNSNGNLHEYWEAIDSTFGLQGGFIWDWVDQGLWKVGADGKKHWAYGGDFGDPPDDLNFCLNGITWPDRTPHPAMHEIKYVYQPIMVSLAENKLKIKNMHFFETTEALEFGWAIHGDGHELGSGTLSLPLLEPQSSYNMEWNSGPWYSLWSSSSAAELFLTIETKLLCATRWVDVGHIVSSTQVMLPVKRQMIPHGIKTKDATLVAEVLGGKMCVSKMNQWEIVFNPETGTIECWKVKGVPVMKKGIFPCFWRAPTDNDKGGGADSYSSMWRAAHLDSLCILTESCSIQNSTNCLAHIKVVYLVVPKEENSISKPEQSNELFKVDMNYMIHATGDVLVECYVKPSHELPPLPRVGVEFHLENSMDNVKWYGRGPFECYPDRKAAAHVGIYERSVDDLHVPYIVPGECGGRADVRWMTFLNKDNIGLFASIYGSSPPMQISASYYSTVELDRATHHELLIKGDNIEVHLDHKHMGLGGDDSWSPCVHEKYLVPAVPYSFSIRLFSFTESDCCHALYDLQL</sequence>
<keyword evidence="10" id="KW-1185">Reference proteome</keyword>
<keyword evidence="4 7" id="KW-0378">Hydrolase</keyword>
<dbReference type="GO" id="GO:0030246">
    <property type="term" value="F:carbohydrate binding"/>
    <property type="evidence" value="ECO:0007669"/>
    <property type="project" value="InterPro"/>
</dbReference>
<proteinExistence type="inferred from homology"/>
<dbReference type="InterPro" id="IPR006104">
    <property type="entry name" value="Glyco_hydro_2_N"/>
</dbReference>
<dbReference type="Gene3D" id="2.60.120.260">
    <property type="entry name" value="Galactose-binding domain-like"/>
    <property type="match status" value="1"/>
</dbReference>
<organism evidence="9 10">
    <name type="scientific">Dillenia turbinata</name>
    <dbReference type="NCBI Taxonomy" id="194707"/>
    <lineage>
        <taxon>Eukaryota</taxon>
        <taxon>Viridiplantae</taxon>
        <taxon>Streptophyta</taxon>
        <taxon>Embryophyta</taxon>
        <taxon>Tracheophyta</taxon>
        <taxon>Spermatophyta</taxon>
        <taxon>Magnoliopsida</taxon>
        <taxon>eudicotyledons</taxon>
        <taxon>Gunneridae</taxon>
        <taxon>Pentapetalae</taxon>
        <taxon>Dilleniales</taxon>
        <taxon>Dilleniaceae</taxon>
        <taxon>Dillenia</taxon>
    </lineage>
</organism>
<dbReference type="FunFam" id="2.70.98.10:FF:000017">
    <property type="entry name" value="Glycoside hydrolase family 2 protein"/>
    <property type="match status" value="1"/>
</dbReference>
<dbReference type="GO" id="GO:0005990">
    <property type="term" value="P:lactose catabolic process"/>
    <property type="evidence" value="ECO:0007669"/>
    <property type="project" value="TreeGrafter"/>
</dbReference>
<dbReference type="Pfam" id="PF16353">
    <property type="entry name" value="LacZ_4"/>
    <property type="match status" value="1"/>
</dbReference>
<dbReference type="AlphaFoldDB" id="A0AAN8Z702"/>
<dbReference type="InterPro" id="IPR008979">
    <property type="entry name" value="Galactose-bd-like_sf"/>
</dbReference>
<dbReference type="InterPro" id="IPR006102">
    <property type="entry name" value="Ig-like_GH2"/>
</dbReference>
<dbReference type="SMART" id="SM01038">
    <property type="entry name" value="Bgal_small_N"/>
    <property type="match status" value="1"/>
</dbReference>
<feature type="domain" description="Beta galactosidase small chain/" evidence="8">
    <location>
        <begin position="818"/>
        <end position="1104"/>
    </location>
</feature>
<dbReference type="PANTHER" id="PTHR46323">
    <property type="entry name" value="BETA-GALACTOSIDASE"/>
    <property type="match status" value="1"/>
</dbReference>
<dbReference type="PROSITE" id="PS00608">
    <property type="entry name" value="GLYCOSYL_HYDROL_F2_2"/>
    <property type="match status" value="1"/>
</dbReference>
<dbReference type="SUPFAM" id="SSF49303">
    <property type="entry name" value="beta-Galactosidase/glucuronidase domain"/>
    <property type="match status" value="2"/>
</dbReference>
<protein>
    <recommendedName>
        <fullName evidence="3">beta-galactosidase</fullName>
        <ecNumber evidence="3">3.2.1.23</ecNumber>
    </recommendedName>
    <alternativeName>
        <fullName evidence="6">Lactase</fullName>
    </alternativeName>
</protein>
<evidence type="ECO:0000313" key="9">
    <source>
        <dbReference type="EMBL" id="KAK6928904.1"/>
    </source>
</evidence>
<dbReference type="Gene3D" id="2.70.98.10">
    <property type="match status" value="1"/>
</dbReference>
<evidence type="ECO:0000259" key="8">
    <source>
        <dbReference type="SMART" id="SM01038"/>
    </source>
</evidence>
<evidence type="ECO:0000256" key="1">
    <source>
        <dbReference type="ARBA" id="ARBA00001412"/>
    </source>
</evidence>
<dbReference type="Pfam" id="PF00703">
    <property type="entry name" value="Glyco_hydro_2"/>
    <property type="match status" value="1"/>
</dbReference>
<dbReference type="EC" id="3.2.1.23" evidence="3"/>
<evidence type="ECO:0000256" key="4">
    <source>
        <dbReference type="ARBA" id="ARBA00022801"/>
    </source>
</evidence>
<dbReference type="Pfam" id="PF02836">
    <property type="entry name" value="Glyco_hydro_2_C"/>
    <property type="match status" value="1"/>
</dbReference>
<evidence type="ECO:0000313" key="10">
    <source>
        <dbReference type="Proteomes" id="UP001370490"/>
    </source>
</evidence>
<dbReference type="PROSITE" id="PS00719">
    <property type="entry name" value="GLYCOSYL_HYDROL_F2_1"/>
    <property type="match status" value="1"/>
</dbReference>
<dbReference type="InterPro" id="IPR014718">
    <property type="entry name" value="GH-type_carb-bd"/>
</dbReference>
<dbReference type="InterPro" id="IPR032312">
    <property type="entry name" value="LacZ_4"/>
</dbReference>
<reference evidence="9 10" key="1">
    <citation type="submission" date="2023-12" db="EMBL/GenBank/DDBJ databases">
        <title>A high-quality genome assembly for Dillenia turbinata (Dilleniales).</title>
        <authorList>
            <person name="Chanderbali A."/>
        </authorList>
    </citation>
    <scope>NUCLEOTIDE SEQUENCE [LARGE SCALE GENOMIC DNA]</scope>
    <source>
        <strain evidence="9">LSX21</strain>
        <tissue evidence="9">Leaf</tissue>
    </source>
</reference>
<dbReference type="InterPro" id="IPR023230">
    <property type="entry name" value="Glyco_hydro_2_CS"/>
</dbReference>
<dbReference type="PANTHER" id="PTHR46323:SF2">
    <property type="entry name" value="BETA-GALACTOSIDASE"/>
    <property type="match status" value="1"/>
</dbReference>
<evidence type="ECO:0000256" key="3">
    <source>
        <dbReference type="ARBA" id="ARBA00012756"/>
    </source>
</evidence>
<dbReference type="EMBL" id="JBAMMX010000013">
    <property type="protein sequence ID" value="KAK6928904.1"/>
    <property type="molecule type" value="Genomic_DNA"/>
</dbReference>
<dbReference type="Gene3D" id="2.60.40.10">
    <property type="entry name" value="Immunoglobulins"/>
    <property type="match status" value="2"/>
</dbReference>
<dbReference type="InterPro" id="IPR004199">
    <property type="entry name" value="B-gal_small/dom_5"/>
</dbReference>
<dbReference type="InterPro" id="IPR036156">
    <property type="entry name" value="Beta-gal/glucu_dom_sf"/>
</dbReference>
<name>A0AAN8Z702_9MAGN</name>
<dbReference type="GO" id="GO:0004565">
    <property type="term" value="F:beta-galactosidase activity"/>
    <property type="evidence" value="ECO:0007669"/>
    <property type="project" value="UniProtKB-EC"/>
</dbReference>
<evidence type="ECO:0000256" key="6">
    <source>
        <dbReference type="ARBA" id="ARBA00032230"/>
    </source>
</evidence>
<dbReference type="InterPro" id="IPR050347">
    <property type="entry name" value="Bact_Beta-galactosidase"/>
</dbReference>
<keyword evidence="5 7" id="KW-0326">Glycosidase</keyword>
<accession>A0AAN8Z702</accession>
<comment type="caution">
    <text evidence="9">The sequence shown here is derived from an EMBL/GenBank/DDBJ whole genome shotgun (WGS) entry which is preliminary data.</text>
</comment>
<dbReference type="GO" id="GO:0009341">
    <property type="term" value="C:beta-galactosidase complex"/>
    <property type="evidence" value="ECO:0007669"/>
    <property type="project" value="InterPro"/>
</dbReference>
<dbReference type="PRINTS" id="PR00132">
    <property type="entry name" value="GLHYDRLASE2"/>
</dbReference>
<evidence type="ECO:0000256" key="7">
    <source>
        <dbReference type="RuleBase" id="RU361154"/>
    </source>
</evidence>
<dbReference type="SUPFAM" id="SSF49785">
    <property type="entry name" value="Galactose-binding domain-like"/>
    <property type="match status" value="1"/>
</dbReference>
<dbReference type="SUPFAM" id="SSF51445">
    <property type="entry name" value="(Trans)glycosidases"/>
    <property type="match status" value="1"/>
</dbReference>
<dbReference type="InterPro" id="IPR023232">
    <property type="entry name" value="Glyco_hydro_2_AS"/>
</dbReference>
<dbReference type="SUPFAM" id="SSF74650">
    <property type="entry name" value="Galactose mutarotase-like"/>
    <property type="match status" value="1"/>
</dbReference>
<dbReference type="Proteomes" id="UP001370490">
    <property type="component" value="Unassembled WGS sequence"/>
</dbReference>
<dbReference type="Pfam" id="PF02837">
    <property type="entry name" value="Glyco_hydro_2_N"/>
    <property type="match status" value="1"/>
</dbReference>
<evidence type="ECO:0000256" key="2">
    <source>
        <dbReference type="ARBA" id="ARBA00007401"/>
    </source>
</evidence>
<dbReference type="InterPro" id="IPR013783">
    <property type="entry name" value="Ig-like_fold"/>
</dbReference>
<dbReference type="Gene3D" id="3.20.20.80">
    <property type="entry name" value="Glycosidases"/>
    <property type="match status" value="1"/>
</dbReference>
<dbReference type="FunFam" id="3.20.20.80:FF:000018">
    <property type="entry name" value="Beta-galactosidase"/>
    <property type="match status" value="1"/>
</dbReference>
<dbReference type="InterPro" id="IPR011013">
    <property type="entry name" value="Gal_mutarotase_sf_dom"/>
</dbReference>